<evidence type="ECO:0000313" key="2">
    <source>
        <dbReference type="Proteomes" id="UP000485058"/>
    </source>
</evidence>
<evidence type="ECO:0000313" key="1">
    <source>
        <dbReference type="EMBL" id="GFH14178.1"/>
    </source>
</evidence>
<dbReference type="AlphaFoldDB" id="A0A699Z496"/>
<dbReference type="Proteomes" id="UP000485058">
    <property type="component" value="Unassembled WGS sequence"/>
</dbReference>
<gene>
    <name evidence="1" type="ORF">HaLaN_10184</name>
</gene>
<dbReference type="EMBL" id="BLLF01000696">
    <property type="protein sequence ID" value="GFH14178.1"/>
    <property type="molecule type" value="Genomic_DNA"/>
</dbReference>
<reference evidence="1 2" key="1">
    <citation type="submission" date="2020-02" db="EMBL/GenBank/DDBJ databases">
        <title>Draft genome sequence of Haematococcus lacustris strain NIES-144.</title>
        <authorList>
            <person name="Morimoto D."/>
            <person name="Nakagawa S."/>
            <person name="Yoshida T."/>
            <person name="Sawayama S."/>
        </authorList>
    </citation>
    <scope>NUCLEOTIDE SEQUENCE [LARGE SCALE GENOMIC DNA]</scope>
    <source>
        <strain evidence="1 2">NIES-144</strain>
    </source>
</reference>
<feature type="non-terminal residue" evidence="1">
    <location>
        <position position="1"/>
    </location>
</feature>
<comment type="caution">
    <text evidence="1">The sequence shown here is derived from an EMBL/GenBank/DDBJ whole genome shotgun (WGS) entry which is preliminary data.</text>
</comment>
<keyword evidence="2" id="KW-1185">Reference proteome</keyword>
<organism evidence="1 2">
    <name type="scientific">Haematococcus lacustris</name>
    <name type="common">Green alga</name>
    <name type="synonym">Haematococcus pluvialis</name>
    <dbReference type="NCBI Taxonomy" id="44745"/>
    <lineage>
        <taxon>Eukaryota</taxon>
        <taxon>Viridiplantae</taxon>
        <taxon>Chlorophyta</taxon>
        <taxon>core chlorophytes</taxon>
        <taxon>Chlorophyceae</taxon>
        <taxon>CS clade</taxon>
        <taxon>Chlamydomonadales</taxon>
        <taxon>Haematococcaceae</taxon>
        <taxon>Haematococcus</taxon>
    </lineage>
</organism>
<protein>
    <submittedName>
        <fullName evidence="1">Uncharacterized protein</fullName>
    </submittedName>
</protein>
<name>A0A699Z496_HAELA</name>
<proteinExistence type="predicted"/>
<sequence length="97" mass="10194">MAVYERLAGVEEALSLNTALVEGLKGRLEATQRQLLIATAQLDAEVPPLRQQVSGLTALLVRGGRGAASDAQQAVSKVLHSSVLPEMLDRQGTSKGS</sequence>
<accession>A0A699Z496</accession>